<protein>
    <submittedName>
        <fullName evidence="2">Partition protein A</fullName>
    </submittedName>
</protein>
<evidence type="ECO:0000313" key="3">
    <source>
        <dbReference type="Proteomes" id="UP000078356"/>
    </source>
</evidence>
<dbReference type="PANTHER" id="PTHR13696:SF99">
    <property type="entry name" value="COBYRINIC ACID AC-DIAMIDE SYNTHASE"/>
    <property type="match status" value="1"/>
</dbReference>
<dbReference type="SUPFAM" id="SSF52540">
    <property type="entry name" value="P-loop containing nucleoside triphosphate hydrolases"/>
    <property type="match status" value="1"/>
</dbReference>
<dbReference type="RefSeq" id="WP_064308178.1">
    <property type="nucleotide sequence ID" value="NZ_CP102430.1"/>
</dbReference>
<dbReference type="EMBL" id="LWCR01000022">
    <property type="protein sequence ID" value="OAN28426.1"/>
    <property type="molecule type" value="Genomic_DNA"/>
</dbReference>
<sequence>MKRTTVANQKGGVGKTTLEAHLACYAAEQGKRVLVVDLDESDLSQFFPPVEEDDDSPYLVASQLFSDDHQQLEPRQVAENIWLIEADVALLDVDDMDLDVVTNLSKALDRFTDQFDLCLIDTPPNLQRRMIAALAASDSVVTPFNISAFTLARMPKLMATIETVREQYNPDLRFLGFMPNLINSRSAEELEILPSLREEHGDAMFSQQITHRPCINKALANGTPVWWKARSGSQRAAGKEMKEACEAVLSKIYSA</sequence>
<dbReference type="PIRSF" id="PIRSF009320">
    <property type="entry name" value="Nuc_binding_HP_1000"/>
    <property type="match status" value="1"/>
</dbReference>
<dbReference type="Gene3D" id="3.40.50.300">
    <property type="entry name" value="P-loop containing nucleotide triphosphate hydrolases"/>
    <property type="match status" value="1"/>
</dbReference>
<comment type="caution">
    <text evidence="2">The sequence shown here is derived from an EMBL/GenBank/DDBJ whole genome shotgun (WGS) entry which is preliminary data.</text>
</comment>
<evidence type="ECO:0000313" key="2">
    <source>
        <dbReference type="EMBL" id="OAN28426.1"/>
    </source>
</evidence>
<reference evidence="2 3" key="1">
    <citation type="submission" date="2016-04" db="EMBL/GenBank/DDBJ databases">
        <title>Draft Genome Sequences of Staphylococcus capitis Strain H36, S. capitis Strain H65, S. cohnii Strain H62, S. hominis Strain H69, Mycobacterium iranicum Strain H39, Plantibacter sp. Strain H53, Pseudomonas oryzihabitans Strain H72, and Microbacterium sp. Strain H83, isolated from residential settings.</title>
        <authorList>
            <person name="Lymperopoulou D."/>
            <person name="Adams R.I."/>
            <person name="Lindow S."/>
            <person name="Coil D.A."/>
            <person name="Jospin G."/>
            <person name="Eisen J.A."/>
        </authorList>
    </citation>
    <scope>NUCLEOTIDE SEQUENCE [LARGE SCALE GENOMIC DNA]</scope>
    <source>
        <strain evidence="2 3">H72</strain>
    </source>
</reference>
<accession>A0A178LDF5</accession>
<dbReference type="Proteomes" id="UP000078356">
    <property type="component" value="Unassembled WGS sequence"/>
</dbReference>
<dbReference type="Pfam" id="PF13614">
    <property type="entry name" value="AAA_31"/>
    <property type="match status" value="1"/>
</dbReference>
<evidence type="ECO:0000259" key="1">
    <source>
        <dbReference type="Pfam" id="PF13614"/>
    </source>
</evidence>
<dbReference type="InterPro" id="IPR025669">
    <property type="entry name" value="AAA_dom"/>
</dbReference>
<gene>
    <name evidence="2" type="ORF">A4V15_20465</name>
</gene>
<organism evidence="2 3">
    <name type="scientific">Pseudomonas oryzihabitans</name>
    <dbReference type="NCBI Taxonomy" id="47885"/>
    <lineage>
        <taxon>Bacteria</taxon>
        <taxon>Pseudomonadati</taxon>
        <taxon>Pseudomonadota</taxon>
        <taxon>Gammaproteobacteria</taxon>
        <taxon>Pseudomonadales</taxon>
        <taxon>Pseudomonadaceae</taxon>
        <taxon>Pseudomonas</taxon>
    </lineage>
</organism>
<name>A0A178LDF5_9PSED</name>
<dbReference type="AlphaFoldDB" id="A0A178LDF5"/>
<dbReference type="PANTHER" id="PTHR13696">
    <property type="entry name" value="P-LOOP CONTAINING NUCLEOSIDE TRIPHOSPHATE HYDROLASE"/>
    <property type="match status" value="1"/>
</dbReference>
<proteinExistence type="predicted"/>
<dbReference type="CDD" id="cd02042">
    <property type="entry name" value="ParAB_family"/>
    <property type="match status" value="1"/>
</dbReference>
<dbReference type="InterPro" id="IPR027417">
    <property type="entry name" value="P-loop_NTPase"/>
</dbReference>
<dbReference type="InterPro" id="IPR050678">
    <property type="entry name" value="DNA_Partitioning_ATPase"/>
</dbReference>
<dbReference type="OrthoDB" id="9799330at2"/>
<feature type="domain" description="AAA" evidence="1">
    <location>
        <begin position="2"/>
        <end position="173"/>
    </location>
</feature>